<dbReference type="HOGENOM" id="CLU_956405_0_0_1"/>
<organism evidence="2 3">
    <name type="scientific">Batrachochytrium dendrobatidis (strain JAM81 / FGSC 10211)</name>
    <name type="common">Frog chytrid fungus</name>
    <dbReference type="NCBI Taxonomy" id="684364"/>
    <lineage>
        <taxon>Eukaryota</taxon>
        <taxon>Fungi</taxon>
        <taxon>Fungi incertae sedis</taxon>
        <taxon>Chytridiomycota</taxon>
        <taxon>Chytridiomycota incertae sedis</taxon>
        <taxon>Chytridiomycetes</taxon>
        <taxon>Rhizophydiales</taxon>
        <taxon>Rhizophydiales incertae sedis</taxon>
        <taxon>Batrachochytrium</taxon>
    </lineage>
</organism>
<gene>
    <name evidence="2" type="ORF">BATDEDRAFT_85900</name>
</gene>
<dbReference type="Proteomes" id="UP000007241">
    <property type="component" value="Unassembled WGS sequence"/>
</dbReference>
<dbReference type="EMBL" id="GL882879">
    <property type="protein sequence ID" value="EGF83415.1"/>
    <property type="molecule type" value="Genomic_DNA"/>
</dbReference>
<dbReference type="InParanoid" id="F4NSD8"/>
<proteinExistence type="predicted"/>
<dbReference type="GeneID" id="18242255"/>
<accession>F4NSD8</accession>
<feature type="region of interest" description="Disordered" evidence="1">
    <location>
        <begin position="80"/>
        <end position="126"/>
    </location>
</feature>
<dbReference type="OrthoDB" id="5552418at2759"/>
<dbReference type="AlphaFoldDB" id="F4NSD8"/>
<evidence type="ECO:0000313" key="2">
    <source>
        <dbReference type="EMBL" id="EGF83415.1"/>
    </source>
</evidence>
<name>F4NSD8_BATDJ</name>
<reference evidence="2 3" key="1">
    <citation type="submission" date="2009-12" db="EMBL/GenBank/DDBJ databases">
        <title>The draft genome of Batrachochytrium dendrobatidis.</title>
        <authorList>
            <consortium name="US DOE Joint Genome Institute (JGI-PGF)"/>
            <person name="Kuo A."/>
            <person name="Salamov A."/>
            <person name="Schmutz J."/>
            <person name="Lucas S."/>
            <person name="Pitluck S."/>
            <person name="Rosenblum E."/>
            <person name="Stajich J."/>
            <person name="Eisen M."/>
            <person name="Grigoriev I.V."/>
        </authorList>
    </citation>
    <scope>NUCLEOTIDE SEQUENCE [LARGE SCALE GENOMIC DNA]</scope>
    <source>
        <strain evidence="3">JAM81 / FGSC 10211</strain>
    </source>
</reference>
<dbReference type="RefSeq" id="XP_006676093.1">
    <property type="nucleotide sequence ID" value="XM_006676030.1"/>
</dbReference>
<protein>
    <submittedName>
        <fullName evidence="2">Uncharacterized protein</fullName>
    </submittedName>
</protein>
<sequence length="291" mass="30935">MGDTLTLLSVHTDLEHAVTLASQAKVKEALDLCSSVMEVVCTHIEILGLVDPDEPGSPHSPTTEKAAALLLGGFDRLGSETTSKPSTTAHPKTAAVNHSQHNNKVLDSESTAKSNSHVKGDLANTNTGTHSFSWATQGSDLMPLTVAHRIEFWQQVNSTWLLAIRCAGTSTEMDLLRQDTTVFTGSRRGSRSRSIRGSKASATAAAADAASTAHALNLSTATANGNAKTDSSQADTEGDLSSAMLIKDWIMLRDNIISCGDVLELYGLVDYTMGFAELEIVEAIHAQISRM</sequence>
<keyword evidence="3" id="KW-1185">Reference proteome</keyword>
<evidence type="ECO:0000256" key="1">
    <source>
        <dbReference type="SAM" id="MobiDB-lite"/>
    </source>
</evidence>
<evidence type="ECO:0000313" key="3">
    <source>
        <dbReference type="Proteomes" id="UP000007241"/>
    </source>
</evidence>